<proteinExistence type="predicted"/>
<dbReference type="InterPro" id="IPR017850">
    <property type="entry name" value="Alkaline_phosphatase_core_sf"/>
</dbReference>
<evidence type="ECO:0000313" key="1">
    <source>
        <dbReference type="EMBL" id="BAY16928.1"/>
    </source>
</evidence>
<name>A0A1Z4GHR6_9CYAN</name>
<reference evidence="1 2" key="1">
    <citation type="submission" date="2017-06" db="EMBL/GenBank/DDBJ databases">
        <title>Genome sequencing of cyanobaciteial culture collection at National Institute for Environmental Studies (NIES).</title>
        <authorList>
            <person name="Hirose Y."/>
            <person name="Shimura Y."/>
            <person name="Fujisawa T."/>
            <person name="Nakamura Y."/>
            <person name="Kawachi M."/>
        </authorList>
    </citation>
    <scope>NUCLEOTIDE SEQUENCE [LARGE SCALE GENOMIC DNA]</scope>
    <source>
        <strain evidence="1 2">NIES-21</strain>
    </source>
</reference>
<dbReference type="CDD" id="cd16018">
    <property type="entry name" value="Enpp"/>
    <property type="match status" value="1"/>
</dbReference>
<organism evidence="1 2">
    <name type="scientific">Anabaenopsis circularis NIES-21</name>
    <dbReference type="NCBI Taxonomy" id="1085406"/>
    <lineage>
        <taxon>Bacteria</taxon>
        <taxon>Bacillati</taxon>
        <taxon>Cyanobacteriota</taxon>
        <taxon>Cyanophyceae</taxon>
        <taxon>Nostocales</taxon>
        <taxon>Nodulariaceae</taxon>
        <taxon>Anabaenopsis</taxon>
    </lineage>
</organism>
<dbReference type="SUPFAM" id="SSF53649">
    <property type="entry name" value="Alkaline phosphatase-like"/>
    <property type="match status" value="1"/>
</dbReference>
<dbReference type="EMBL" id="AP018174">
    <property type="protein sequence ID" value="BAY16928.1"/>
    <property type="molecule type" value="Genomic_DNA"/>
</dbReference>
<dbReference type="Pfam" id="PF01663">
    <property type="entry name" value="Phosphodiest"/>
    <property type="match status" value="1"/>
</dbReference>
<dbReference type="AlphaFoldDB" id="A0A1Z4GHR6"/>
<dbReference type="GO" id="GO:0016787">
    <property type="term" value="F:hydrolase activity"/>
    <property type="evidence" value="ECO:0007669"/>
    <property type="project" value="UniProtKB-ARBA"/>
</dbReference>
<dbReference type="PANTHER" id="PTHR10151">
    <property type="entry name" value="ECTONUCLEOTIDE PYROPHOSPHATASE/PHOSPHODIESTERASE"/>
    <property type="match status" value="1"/>
</dbReference>
<gene>
    <name evidence="1" type="ORF">NIES21_27620</name>
</gene>
<evidence type="ECO:0008006" key="3">
    <source>
        <dbReference type="Google" id="ProtNLM"/>
    </source>
</evidence>
<evidence type="ECO:0000313" key="2">
    <source>
        <dbReference type="Proteomes" id="UP000218287"/>
    </source>
</evidence>
<dbReference type="PANTHER" id="PTHR10151:SF120">
    <property type="entry name" value="BIS(5'-ADENOSYL)-TRIPHOSPHATASE"/>
    <property type="match status" value="1"/>
</dbReference>
<dbReference type="OrthoDB" id="9779418at2"/>
<dbReference type="Proteomes" id="UP000218287">
    <property type="component" value="Chromosome"/>
</dbReference>
<protein>
    <recommendedName>
        <fullName evidence="3">Type I phosphodiesterase/nucleotide pyrophosphatase</fullName>
    </recommendedName>
</protein>
<dbReference type="InterPro" id="IPR002591">
    <property type="entry name" value="Phosphodiest/P_Trfase"/>
</dbReference>
<dbReference type="Gene3D" id="3.40.720.10">
    <property type="entry name" value="Alkaline Phosphatase, subunit A"/>
    <property type="match status" value="1"/>
</dbReference>
<keyword evidence="2" id="KW-1185">Reference proteome</keyword>
<accession>A0A1Z4GHR6</accession>
<sequence>MQKTVVLNVVGLTPNLIGEHTPFLSRWTSTGKAVTIEPVLPAVTCTAQATYLTGKSPDEHGIVANGWYFRDECEIKFWRQSNKLVQAPKVWDIAKQIDPNFTCANLFWWYNMYSSADYAVTPRPMYPADGRKIPDIYTQPENLRSQLQSQLGQFPLFNFWGPNTSIRATQWIADSAKFVEERHNPTLTLVYLPHLDYCLQKYGTDINKVAKDLQEIDAVSSDLIQYYENRGAQVIVLSEYGITSVSKPIHLNRILRENGLLTVREELGRELLDAGASKAFAVADHQLAHVYVNDPFYIPKVRSLLEEIDGVAQVLDETEKPAYHLNHSCSGELVAVAQPDAWFTYYYWLDDHRAPDFARTVDIHRKPGYDPVELFIDPQIKLPQAKIALKLLKKKLGFRYLMDVIPLDADLVKGSHGCLPPSTDEAPLLISQQTHLLDSSCIQASNVCQLILQHLTKK</sequence>